<feature type="transmembrane region" description="Helical" evidence="1">
    <location>
        <begin position="166"/>
        <end position="183"/>
    </location>
</feature>
<reference evidence="4" key="1">
    <citation type="submission" date="2016-06" db="UniProtKB">
        <authorList>
            <consortium name="WormBaseParasite"/>
        </authorList>
    </citation>
    <scope>IDENTIFICATION</scope>
</reference>
<evidence type="ECO:0000313" key="3">
    <source>
        <dbReference type="Proteomes" id="UP000279833"/>
    </source>
</evidence>
<organism evidence="4">
    <name type="scientific">Schistosoma curassoni</name>
    <dbReference type="NCBI Taxonomy" id="6186"/>
    <lineage>
        <taxon>Eukaryota</taxon>
        <taxon>Metazoa</taxon>
        <taxon>Spiralia</taxon>
        <taxon>Lophotrochozoa</taxon>
        <taxon>Platyhelminthes</taxon>
        <taxon>Trematoda</taxon>
        <taxon>Digenea</taxon>
        <taxon>Strigeidida</taxon>
        <taxon>Schistosomatoidea</taxon>
        <taxon>Schistosomatidae</taxon>
        <taxon>Schistosoma</taxon>
    </lineage>
</organism>
<gene>
    <name evidence="2" type="ORF">SCUD_LOCUS9568</name>
</gene>
<protein>
    <submittedName>
        <fullName evidence="4">Reverse transcriptase domain-containing protein</fullName>
    </submittedName>
</protein>
<dbReference type="AlphaFoldDB" id="A0A183K3K1"/>
<reference evidence="2 3" key="2">
    <citation type="submission" date="2018-11" db="EMBL/GenBank/DDBJ databases">
        <authorList>
            <consortium name="Pathogen Informatics"/>
        </authorList>
    </citation>
    <scope>NUCLEOTIDE SEQUENCE [LARGE SCALE GENOMIC DNA]</scope>
    <source>
        <strain evidence="2">Dakar</strain>
        <strain evidence="3">Dakar, Senegal</strain>
    </source>
</reference>
<proteinExistence type="predicted"/>
<keyword evidence="1" id="KW-1133">Transmembrane helix</keyword>
<evidence type="ECO:0000313" key="4">
    <source>
        <dbReference type="WBParaSite" id="SCUD_0000956801-mRNA-1"/>
    </source>
</evidence>
<accession>A0A183K3K1</accession>
<dbReference type="PANTHER" id="PTHR47027">
    <property type="entry name" value="REVERSE TRANSCRIPTASE DOMAIN-CONTAINING PROTEIN"/>
    <property type="match status" value="1"/>
</dbReference>
<sequence length="195" mass="22542">TLHVLFRKIWEEEQIPPTDWKEGYLIKISKKGNLTKCDNYRGITLLSVAGKVFNRVLLDRLKHSIDAQLQDQQVGFRKDRSCLGQILTLQIIVEQSVEWDPSIYKSSSLTIRNRLTAWIGEPYGNVFDTMKSVSITHNLYDGLLYKVVHGEWSTDSFQVRTRVRQSCLLFPALFLLVVVSWIMNTSTSERKHGIQ</sequence>
<name>A0A183K3K1_9TREM</name>
<keyword evidence="1" id="KW-0812">Transmembrane</keyword>
<dbReference type="Proteomes" id="UP000279833">
    <property type="component" value="Unassembled WGS sequence"/>
</dbReference>
<keyword evidence="3" id="KW-1185">Reference proteome</keyword>
<evidence type="ECO:0000313" key="2">
    <source>
        <dbReference type="EMBL" id="VDP36132.1"/>
    </source>
</evidence>
<dbReference type="EMBL" id="UZAK01033301">
    <property type="protein sequence ID" value="VDP36132.1"/>
    <property type="molecule type" value="Genomic_DNA"/>
</dbReference>
<keyword evidence="1" id="KW-0472">Membrane</keyword>
<dbReference type="WBParaSite" id="SCUD_0000956801-mRNA-1">
    <property type="protein sequence ID" value="SCUD_0000956801-mRNA-1"/>
    <property type="gene ID" value="SCUD_0000956801"/>
</dbReference>
<dbReference type="PANTHER" id="PTHR47027:SF25">
    <property type="entry name" value="REVERSE TRANSCRIPTASE DOMAIN-CONTAINING PROTEIN"/>
    <property type="match status" value="1"/>
</dbReference>
<evidence type="ECO:0000256" key="1">
    <source>
        <dbReference type="SAM" id="Phobius"/>
    </source>
</evidence>